<gene>
    <name evidence="1" type="ORF">LCGC14_2217100</name>
</gene>
<comment type="caution">
    <text evidence="1">The sequence shown here is derived from an EMBL/GenBank/DDBJ whole genome shotgun (WGS) entry which is preliminary data.</text>
</comment>
<organism evidence="1">
    <name type="scientific">marine sediment metagenome</name>
    <dbReference type="NCBI Taxonomy" id="412755"/>
    <lineage>
        <taxon>unclassified sequences</taxon>
        <taxon>metagenomes</taxon>
        <taxon>ecological metagenomes</taxon>
    </lineage>
</organism>
<sequence>MLNEKLRNEIMRFCKEMDLDYFKVVVFIEEQIKFRQLLIRRSFSSNEVRTLVKNTKTYLLSNRI</sequence>
<name>A0A0F9G7R9_9ZZZZ</name>
<protein>
    <submittedName>
        <fullName evidence="1">Uncharacterized protein</fullName>
    </submittedName>
</protein>
<dbReference type="EMBL" id="LAZR01029545">
    <property type="protein sequence ID" value="KKL59262.1"/>
    <property type="molecule type" value="Genomic_DNA"/>
</dbReference>
<accession>A0A0F9G7R9</accession>
<reference evidence="1" key="1">
    <citation type="journal article" date="2015" name="Nature">
        <title>Complex archaea that bridge the gap between prokaryotes and eukaryotes.</title>
        <authorList>
            <person name="Spang A."/>
            <person name="Saw J.H."/>
            <person name="Jorgensen S.L."/>
            <person name="Zaremba-Niedzwiedzka K."/>
            <person name="Martijn J."/>
            <person name="Lind A.E."/>
            <person name="van Eijk R."/>
            <person name="Schleper C."/>
            <person name="Guy L."/>
            <person name="Ettema T.J."/>
        </authorList>
    </citation>
    <scope>NUCLEOTIDE SEQUENCE</scope>
</reference>
<proteinExistence type="predicted"/>
<evidence type="ECO:0000313" key="1">
    <source>
        <dbReference type="EMBL" id="KKL59262.1"/>
    </source>
</evidence>
<dbReference type="AlphaFoldDB" id="A0A0F9G7R9"/>